<keyword evidence="2" id="KW-1185">Reference proteome</keyword>
<sequence length="45" mass="5449">MNMDVNEKIFELFDHIDQYALENDTVLLKELTHLDNEWDKLPEDN</sequence>
<proteinExistence type="predicted"/>
<accession>A0ABQ2BM24</accession>
<evidence type="ECO:0000313" key="2">
    <source>
        <dbReference type="Proteomes" id="UP000645390"/>
    </source>
</evidence>
<gene>
    <name evidence="1" type="ORF">GCM10008119_32300</name>
</gene>
<dbReference type="Proteomes" id="UP000645390">
    <property type="component" value="Unassembled WGS sequence"/>
</dbReference>
<comment type="caution">
    <text evidence="1">The sequence shown here is derived from an EMBL/GenBank/DDBJ whole genome shotgun (WGS) entry which is preliminary data.</text>
</comment>
<name>A0ABQ2BM24_9SPHI</name>
<protein>
    <submittedName>
        <fullName evidence="1">Uncharacterized protein</fullName>
    </submittedName>
</protein>
<dbReference type="EMBL" id="BMDJ01000010">
    <property type="protein sequence ID" value="GGI28367.1"/>
    <property type="molecule type" value="Genomic_DNA"/>
</dbReference>
<reference evidence="2" key="1">
    <citation type="journal article" date="2019" name="Int. J. Syst. Evol. Microbiol.">
        <title>The Global Catalogue of Microorganisms (GCM) 10K type strain sequencing project: providing services to taxonomists for standard genome sequencing and annotation.</title>
        <authorList>
            <consortium name="The Broad Institute Genomics Platform"/>
            <consortium name="The Broad Institute Genome Sequencing Center for Infectious Disease"/>
            <person name="Wu L."/>
            <person name="Ma J."/>
        </authorList>
    </citation>
    <scope>NUCLEOTIDE SEQUENCE [LARGE SCALE GENOMIC DNA]</scope>
    <source>
        <strain evidence="2">CCM 8939</strain>
    </source>
</reference>
<organism evidence="1 2">
    <name type="scientific">Pedobacter mendelii</name>
    <dbReference type="NCBI Taxonomy" id="1908240"/>
    <lineage>
        <taxon>Bacteria</taxon>
        <taxon>Pseudomonadati</taxon>
        <taxon>Bacteroidota</taxon>
        <taxon>Sphingobacteriia</taxon>
        <taxon>Sphingobacteriales</taxon>
        <taxon>Sphingobacteriaceae</taxon>
        <taxon>Pedobacter</taxon>
    </lineage>
</organism>
<evidence type="ECO:0000313" key="1">
    <source>
        <dbReference type="EMBL" id="GGI28367.1"/>
    </source>
</evidence>